<dbReference type="Proteomes" id="UP000076715">
    <property type="component" value="Unassembled WGS sequence"/>
</dbReference>
<proteinExistence type="predicted"/>
<gene>
    <name evidence="1" type="ORF">AWE51_19175</name>
</gene>
<organism evidence="1 2">
    <name type="scientific">Aquimarina aggregata</name>
    <dbReference type="NCBI Taxonomy" id="1642818"/>
    <lineage>
        <taxon>Bacteria</taxon>
        <taxon>Pseudomonadati</taxon>
        <taxon>Bacteroidota</taxon>
        <taxon>Flavobacteriia</taxon>
        <taxon>Flavobacteriales</taxon>
        <taxon>Flavobacteriaceae</taxon>
        <taxon>Aquimarina</taxon>
    </lineage>
</organism>
<dbReference type="STRING" id="1642818.AWE51_19175"/>
<keyword evidence="2" id="KW-1185">Reference proteome</keyword>
<dbReference type="AlphaFoldDB" id="A0A162WKX7"/>
<comment type="caution">
    <text evidence="1">The sequence shown here is derived from an EMBL/GenBank/DDBJ whole genome shotgun (WGS) entry which is preliminary data.</text>
</comment>
<sequence>MDSWVELKIKSRKSNLLDEHIKISITHIIRFSIFLMYAKDFITNNPCNFADIKGGYASVFFSI</sequence>
<evidence type="ECO:0000313" key="2">
    <source>
        <dbReference type="Proteomes" id="UP000076715"/>
    </source>
</evidence>
<dbReference type="EMBL" id="LQRT01000060">
    <property type="protein sequence ID" value="KZS38166.1"/>
    <property type="molecule type" value="Genomic_DNA"/>
</dbReference>
<accession>A0A162WKX7</accession>
<evidence type="ECO:0000313" key="1">
    <source>
        <dbReference type="EMBL" id="KZS38166.1"/>
    </source>
</evidence>
<reference evidence="1 2" key="1">
    <citation type="submission" date="2016-01" db="EMBL/GenBank/DDBJ databases">
        <title>The draft genome sequence of Aquimarina sp. RZW4-3-2.</title>
        <authorList>
            <person name="Wang Y."/>
        </authorList>
    </citation>
    <scope>NUCLEOTIDE SEQUENCE [LARGE SCALE GENOMIC DNA]</scope>
    <source>
        <strain evidence="1 2">RZW4-3-2</strain>
    </source>
</reference>
<protein>
    <submittedName>
        <fullName evidence="1">Uncharacterized protein</fullName>
    </submittedName>
</protein>
<name>A0A162WKX7_9FLAO</name>